<dbReference type="EMBL" id="BPVZ01000046">
    <property type="protein sequence ID" value="GKV16999.1"/>
    <property type="molecule type" value="Genomic_DNA"/>
</dbReference>
<dbReference type="Proteomes" id="UP001054252">
    <property type="component" value="Unassembled WGS sequence"/>
</dbReference>
<evidence type="ECO:0008006" key="4">
    <source>
        <dbReference type="Google" id="ProtNLM"/>
    </source>
</evidence>
<feature type="signal peptide" evidence="1">
    <location>
        <begin position="1"/>
        <end position="27"/>
    </location>
</feature>
<feature type="chain" id="PRO_5043641182" description="Secreted protein" evidence="1">
    <location>
        <begin position="28"/>
        <end position="109"/>
    </location>
</feature>
<sequence length="109" mass="12305">MVGGPLVVTRAWWCGAWWATTTRITFQDHLLMVQVWQEGLAFVSGITPCCIGGHECGWHPSFMETTPPFSRYHIHRYSGVWLSEIYPFATWWISGGALLIPYSSCSSHG</sequence>
<keyword evidence="3" id="KW-1185">Reference proteome</keyword>
<accession>A0AAV5JQX3</accession>
<protein>
    <recommendedName>
        <fullName evidence="4">Secreted protein</fullName>
    </recommendedName>
</protein>
<dbReference type="AlphaFoldDB" id="A0AAV5JQX3"/>
<evidence type="ECO:0000313" key="2">
    <source>
        <dbReference type="EMBL" id="GKV16999.1"/>
    </source>
</evidence>
<organism evidence="2 3">
    <name type="scientific">Rubroshorea leprosula</name>
    <dbReference type="NCBI Taxonomy" id="152421"/>
    <lineage>
        <taxon>Eukaryota</taxon>
        <taxon>Viridiplantae</taxon>
        <taxon>Streptophyta</taxon>
        <taxon>Embryophyta</taxon>
        <taxon>Tracheophyta</taxon>
        <taxon>Spermatophyta</taxon>
        <taxon>Magnoliopsida</taxon>
        <taxon>eudicotyledons</taxon>
        <taxon>Gunneridae</taxon>
        <taxon>Pentapetalae</taxon>
        <taxon>rosids</taxon>
        <taxon>malvids</taxon>
        <taxon>Malvales</taxon>
        <taxon>Dipterocarpaceae</taxon>
        <taxon>Rubroshorea</taxon>
    </lineage>
</organism>
<evidence type="ECO:0000313" key="3">
    <source>
        <dbReference type="Proteomes" id="UP001054252"/>
    </source>
</evidence>
<name>A0AAV5JQX3_9ROSI</name>
<gene>
    <name evidence="2" type="ORF">SLEP1_g27559</name>
</gene>
<comment type="caution">
    <text evidence="2">The sequence shown here is derived from an EMBL/GenBank/DDBJ whole genome shotgun (WGS) entry which is preliminary data.</text>
</comment>
<keyword evidence="1" id="KW-0732">Signal</keyword>
<proteinExistence type="predicted"/>
<reference evidence="2 3" key="1">
    <citation type="journal article" date="2021" name="Commun. Biol.">
        <title>The genome of Shorea leprosula (Dipterocarpaceae) highlights the ecological relevance of drought in aseasonal tropical rainforests.</title>
        <authorList>
            <person name="Ng K.K.S."/>
            <person name="Kobayashi M.J."/>
            <person name="Fawcett J.A."/>
            <person name="Hatakeyama M."/>
            <person name="Paape T."/>
            <person name="Ng C.H."/>
            <person name="Ang C.C."/>
            <person name="Tnah L.H."/>
            <person name="Lee C.T."/>
            <person name="Nishiyama T."/>
            <person name="Sese J."/>
            <person name="O'Brien M.J."/>
            <person name="Copetti D."/>
            <person name="Mohd Noor M.I."/>
            <person name="Ong R.C."/>
            <person name="Putra M."/>
            <person name="Sireger I.Z."/>
            <person name="Indrioko S."/>
            <person name="Kosugi Y."/>
            <person name="Izuno A."/>
            <person name="Isagi Y."/>
            <person name="Lee S.L."/>
            <person name="Shimizu K.K."/>
        </authorList>
    </citation>
    <scope>NUCLEOTIDE SEQUENCE [LARGE SCALE GENOMIC DNA]</scope>
    <source>
        <strain evidence="2">214</strain>
    </source>
</reference>
<evidence type="ECO:0000256" key="1">
    <source>
        <dbReference type="SAM" id="SignalP"/>
    </source>
</evidence>